<feature type="region of interest" description="Disordered" evidence="1">
    <location>
        <begin position="1"/>
        <end position="34"/>
    </location>
</feature>
<sequence>MIQRKSELPHSQTTIRALEQHRRPDEYLKTQPDS</sequence>
<gene>
    <name evidence="2" type="ORF">SMTD_LOCUS22436</name>
</gene>
<dbReference type="EMBL" id="UZAL01051436">
    <property type="protein sequence ID" value="VDP87298.1"/>
    <property type="molecule type" value="Genomic_DNA"/>
</dbReference>
<evidence type="ECO:0000256" key="1">
    <source>
        <dbReference type="SAM" id="MobiDB-lite"/>
    </source>
</evidence>
<dbReference type="AlphaFoldDB" id="A0A183Q750"/>
<proteinExistence type="predicted"/>
<dbReference type="Proteomes" id="UP000269396">
    <property type="component" value="Unassembled WGS sequence"/>
</dbReference>
<name>A0A183Q750_9TREM</name>
<reference evidence="2 3" key="1">
    <citation type="submission" date="2018-11" db="EMBL/GenBank/DDBJ databases">
        <authorList>
            <consortium name="Pathogen Informatics"/>
        </authorList>
    </citation>
    <scope>NUCLEOTIDE SEQUENCE [LARGE SCALE GENOMIC DNA]</scope>
    <source>
        <strain>Denwood</strain>
        <strain evidence="3">Zambia</strain>
    </source>
</reference>
<accession>A0A183Q750</accession>
<evidence type="ECO:0000313" key="2">
    <source>
        <dbReference type="EMBL" id="VDP87298.1"/>
    </source>
</evidence>
<organism evidence="2 3">
    <name type="scientific">Schistosoma mattheei</name>
    <dbReference type="NCBI Taxonomy" id="31246"/>
    <lineage>
        <taxon>Eukaryota</taxon>
        <taxon>Metazoa</taxon>
        <taxon>Spiralia</taxon>
        <taxon>Lophotrochozoa</taxon>
        <taxon>Platyhelminthes</taxon>
        <taxon>Trematoda</taxon>
        <taxon>Digenea</taxon>
        <taxon>Strigeidida</taxon>
        <taxon>Schistosomatoidea</taxon>
        <taxon>Schistosomatidae</taxon>
        <taxon>Schistosoma</taxon>
    </lineage>
</organism>
<dbReference type="STRING" id="31246.A0A183Q750"/>
<keyword evidence="3" id="KW-1185">Reference proteome</keyword>
<protein>
    <submittedName>
        <fullName evidence="2">Uncharacterized protein</fullName>
    </submittedName>
</protein>
<feature type="compositionally biased region" description="Basic and acidic residues" evidence="1">
    <location>
        <begin position="18"/>
        <end position="28"/>
    </location>
</feature>
<evidence type="ECO:0000313" key="3">
    <source>
        <dbReference type="Proteomes" id="UP000269396"/>
    </source>
</evidence>